<sequence>MPLFADDWLTTLFVREKNWGWEILLSMISYPNPLPQIKRRCNDPVLGEGYIGCFEASMLDDYGFDEQPLASVTPENCVAKYVIVVWVMSQTRWSRVANVDESVKETRRSDAVAVNTLRSSRHIFCTERMKAARTIDGMCNESHQLCCWKPVLPV</sequence>
<proteinExistence type="predicted"/>
<dbReference type="EMBL" id="MU826642">
    <property type="protein sequence ID" value="KAJ7375599.1"/>
    <property type="molecule type" value="Genomic_DNA"/>
</dbReference>
<gene>
    <name evidence="1" type="ORF">OS493_040117</name>
</gene>
<name>A0A9X0CW48_9CNID</name>
<organism evidence="1 2">
    <name type="scientific">Desmophyllum pertusum</name>
    <dbReference type="NCBI Taxonomy" id="174260"/>
    <lineage>
        <taxon>Eukaryota</taxon>
        <taxon>Metazoa</taxon>
        <taxon>Cnidaria</taxon>
        <taxon>Anthozoa</taxon>
        <taxon>Hexacorallia</taxon>
        <taxon>Scleractinia</taxon>
        <taxon>Caryophylliina</taxon>
        <taxon>Caryophylliidae</taxon>
        <taxon>Desmophyllum</taxon>
    </lineage>
</organism>
<accession>A0A9X0CW48</accession>
<protein>
    <submittedName>
        <fullName evidence="1">Uncharacterized protein</fullName>
    </submittedName>
</protein>
<evidence type="ECO:0000313" key="1">
    <source>
        <dbReference type="EMBL" id="KAJ7375599.1"/>
    </source>
</evidence>
<evidence type="ECO:0000313" key="2">
    <source>
        <dbReference type="Proteomes" id="UP001163046"/>
    </source>
</evidence>
<dbReference type="Proteomes" id="UP001163046">
    <property type="component" value="Unassembled WGS sequence"/>
</dbReference>
<dbReference type="AlphaFoldDB" id="A0A9X0CW48"/>
<comment type="caution">
    <text evidence="1">The sequence shown here is derived from an EMBL/GenBank/DDBJ whole genome shotgun (WGS) entry which is preliminary data.</text>
</comment>
<reference evidence="1" key="1">
    <citation type="submission" date="2023-01" db="EMBL/GenBank/DDBJ databases">
        <title>Genome assembly of the deep-sea coral Lophelia pertusa.</title>
        <authorList>
            <person name="Herrera S."/>
            <person name="Cordes E."/>
        </authorList>
    </citation>
    <scope>NUCLEOTIDE SEQUENCE</scope>
    <source>
        <strain evidence="1">USNM1676648</strain>
        <tissue evidence="1">Polyp</tissue>
    </source>
</reference>
<keyword evidence="2" id="KW-1185">Reference proteome</keyword>